<comment type="caution">
    <text evidence="3">The sequence shown here is derived from an EMBL/GenBank/DDBJ whole genome shotgun (WGS) entry which is preliminary data.</text>
</comment>
<dbReference type="Gene3D" id="3.30.530.80">
    <property type="match status" value="1"/>
</dbReference>
<accession>A0A9X1QWG0</accession>
<keyword evidence="4" id="KW-1185">Reference proteome</keyword>
<gene>
    <name evidence="3" type="ORF">K8089_13275</name>
</gene>
<evidence type="ECO:0000256" key="1">
    <source>
        <dbReference type="SAM" id="SignalP"/>
    </source>
</evidence>
<evidence type="ECO:0000313" key="4">
    <source>
        <dbReference type="Proteomes" id="UP001139461"/>
    </source>
</evidence>
<evidence type="ECO:0000259" key="2">
    <source>
        <dbReference type="Pfam" id="PF14730"/>
    </source>
</evidence>
<feature type="domain" description="DUF4468" evidence="2">
    <location>
        <begin position="35"/>
        <end position="113"/>
    </location>
</feature>
<protein>
    <submittedName>
        <fullName evidence="3">DUF4468 domain-containing protein</fullName>
    </submittedName>
</protein>
<organism evidence="3 4">
    <name type="scientific">Aequorivita vitellina</name>
    <dbReference type="NCBI Taxonomy" id="2874475"/>
    <lineage>
        <taxon>Bacteria</taxon>
        <taxon>Pseudomonadati</taxon>
        <taxon>Bacteroidota</taxon>
        <taxon>Flavobacteriia</taxon>
        <taxon>Flavobacteriales</taxon>
        <taxon>Flavobacteriaceae</taxon>
        <taxon>Aequorivita</taxon>
    </lineage>
</organism>
<dbReference type="RefSeq" id="WP_237603779.1">
    <property type="nucleotide sequence ID" value="NZ_JAIRBA010000030.1"/>
</dbReference>
<evidence type="ECO:0000313" key="3">
    <source>
        <dbReference type="EMBL" id="MCG2419995.1"/>
    </source>
</evidence>
<dbReference type="Proteomes" id="UP001139461">
    <property type="component" value="Unassembled WGS sequence"/>
</dbReference>
<feature type="chain" id="PRO_5040831534" evidence="1">
    <location>
        <begin position="19"/>
        <end position="178"/>
    </location>
</feature>
<dbReference type="EMBL" id="JAIRBA010000030">
    <property type="protein sequence ID" value="MCG2419995.1"/>
    <property type="molecule type" value="Genomic_DNA"/>
</dbReference>
<keyword evidence="1" id="KW-0732">Signal</keyword>
<proteinExistence type="predicted"/>
<feature type="signal peptide" evidence="1">
    <location>
        <begin position="1"/>
        <end position="18"/>
    </location>
</feature>
<sequence>MKKIILLLAVLSSSIVLAQDIPQLKITPNGVEPIVVEVDSLTASDIYKKALNWVQETYKNPDKVLKANITDEKIRIDGFANSAFWWQSLGIKQTMDMEYTIEISFKDGKYRLEYIVGQFYVPGGQRALYTYSSFFKKSGEVRKAYDDAIPSIEQTMNELSLSLYNYVSGKTSKVDKDW</sequence>
<name>A0A9X1QWG0_9FLAO</name>
<dbReference type="Pfam" id="PF14730">
    <property type="entry name" value="DUF4468"/>
    <property type="match status" value="1"/>
</dbReference>
<reference evidence="3" key="1">
    <citation type="submission" date="2021-09" db="EMBL/GenBank/DDBJ databases">
        <title>Genome of Aequorivita sp. strain F47161.</title>
        <authorList>
            <person name="Wang Y."/>
        </authorList>
    </citation>
    <scope>NUCLEOTIDE SEQUENCE</scope>
    <source>
        <strain evidence="3">F47161</strain>
    </source>
</reference>
<dbReference type="InterPro" id="IPR027823">
    <property type="entry name" value="DUF4468"/>
</dbReference>
<dbReference type="AlphaFoldDB" id="A0A9X1QWG0"/>